<name>A0A833S5A3_PHYIN</name>
<dbReference type="InterPro" id="IPR038716">
    <property type="entry name" value="P1/P2_N_sf"/>
</dbReference>
<comment type="similarity">
    <text evidence="1">Belongs to the eukaryotic ribosomal protein P1/P2 family.</text>
</comment>
<keyword evidence="5" id="KW-1185">Reference proteome</keyword>
<evidence type="ECO:0008006" key="6">
    <source>
        <dbReference type="Google" id="ProtNLM"/>
    </source>
</evidence>
<dbReference type="FunFam" id="1.10.10.1410:FF:000002">
    <property type="entry name" value="60S acidic ribosomal protein P2"/>
    <property type="match status" value="1"/>
</dbReference>
<dbReference type="GO" id="GO:0005840">
    <property type="term" value="C:ribosome"/>
    <property type="evidence" value="ECO:0007669"/>
    <property type="project" value="UniProtKB-KW"/>
</dbReference>
<organism evidence="4 5">
    <name type="scientific">Phytophthora infestans</name>
    <name type="common">Potato late blight agent</name>
    <name type="synonym">Botrytis infestans</name>
    <dbReference type="NCBI Taxonomy" id="4787"/>
    <lineage>
        <taxon>Eukaryota</taxon>
        <taxon>Sar</taxon>
        <taxon>Stramenopiles</taxon>
        <taxon>Oomycota</taxon>
        <taxon>Peronosporomycetes</taxon>
        <taxon>Peronosporales</taxon>
        <taxon>Peronosporaceae</taxon>
        <taxon>Phytophthora</taxon>
    </lineage>
</organism>
<evidence type="ECO:0000256" key="3">
    <source>
        <dbReference type="ARBA" id="ARBA00023274"/>
    </source>
</evidence>
<sequence>MILFDAEHEITSESIQQVVTASGNEVEPYWPTLFASLLLSRRARFWSSSPRAELPLAVPLPPRVLLLAPLALRRKG</sequence>
<gene>
    <name evidence="4" type="ORF">GN244_ATG21020</name>
</gene>
<dbReference type="GO" id="GO:1990904">
    <property type="term" value="C:ribonucleoprotein complex"/>
    <property type="evidence" value="ECO:0007669"/>
    <property type="project" value="UniProtKB-KW"/>
</dbReference>
<protein>
    <recommendedName>
        <fullName evidence="6">60S acidic ribosomal protein P1</fullName>
    </recommendedName>
</protein>
<comment type="caution">
    <text evidence="4">The sequence shown here is derived from an EMBL/GenBank/DDBJ whole genome shotgun (WGS) entry which is preliminary data.</text>
</comment>
<proteinExistence type="inferred from homology"/>
<keyword evidence="3" id="KW-0687">Ribonucleoprotein</keyword>
<keyword evidence="2" id="KW-0689">Ribosomal protein</keyword>
<evidence type="ECO:0000256" key="1">
    <source>
        <dbReference type="ARBA" id="ARBA00005436"/>
    </source>
</evidence>
<dbReference type="EMBL" id="WSZM01001485">
    <property type="protein sequence ID" value="KAF4027383.1"/>
    <property type="molecule type" value="Genomic_DNA"/>
</dbReference>
<evidence type="ECO:0000256" key="2">
    <source>
        <dbReference type="ARBA" id="ARBA00022980"/>
    </source>
</evidence>
<dbReference type="Proteomes" id="UP000602510">
    <property type="component" value="Unassembled WGS sequence"/>
</dbReference>
<accession>A0A833S5A3</accession>
<reference evidence="4" key="1">
    <citation type="submission" date="2020-04" db="EMBL/GenBank/DDBJ databases">
        <title>Hybrid Assembly of Korean Phytophthora infestans isolates.</title>
        <authorList>
            <person name="Prokchorchik M."/>
            <person name="Lee Y."/>
            <person name="Seo J."/>
            <person name="Cho J.-H."/>
            <person name="Park Y.-E."/>
            <person name="Jang D.-C."/>
            <person name="Im J.-S."/>
            <person name="Choi J.-G."/>
            <person name="Park H.-J."/>
            <person name="Lee G.-B."/>
            <person name="Lee Y.-G."/>
            <person name="Hong S.-Y."/>
            <person name="Cho K."/>
            <person name="Sohn K.H."/>
        </authorList>
    </citation>
    <scope>NUCLEOTIDE SEQUENCE</scope>
    <source>
        <strain evidence="4">KR_1_A1</strain>
    </source>
</reference>
<evidence type="ECO:0000313" key="4">
    <source>
        <dbReference type="EMBL" id="KAF4027383.1"/>
    </source>
</evidence>
<dbReference type="AlphaFoldDB" id="A0A833S5A3"/>
<evidence type="ECO:0000313" key="5">
    <source>
        <dbReference type="Proteomes" id="UP000602510"/>
    </source>
</evidence>
<dbReference type="Gene3D" id="1.10.10.1410">
    <property type="match status" value="1"/>
</dbReference>
<dbReference type="CDD" id="cd05831">
    <property type="entry name" value="Ribosomal_P1"/>
    <property type="match status" value="1"/>
</dbReference>